<dbReference type="OrthoDB" id="849397at2759"/>
<proteinExistence type="inferred from homology"/>
<comment type="similarity">
    <text evidence="1">Belongs to the PPR family. PCMP-H subfamily.</text>
</comment>
<feature type="domain" description="DYW" evidence="2">
    <location>
        <begin position="1"/>
        <end position="37"/>
    </location>
</feature>
<keyword evidence="4" id="KW-1185">Reference proteome</keyword>
<dbReference type="InterPro" id="IPR032867">
    <property type="entry name" value="DYW_dom"/>
</dbReference>
<dbReference type="GO" id="GO:0008270">
    <property type="term" value="F:zinc ion binding"/>
    <property type="evidence" value="ECO:0007669"/>
    <property type="project" value="InterPro"/>
</dbReference>
<reference evidence="3 4" key="1">
    <citation type="journal article" date="2014" name="Nature">
        <title>The genome of the recently domesticated crop plant sugar beet (Beta vulgaris).</title>
        <authorList>
            <person name="Dohm J.C."/>
            <person name="Minoche A.E."/>
            <person name="Holtgrawe D."/>
            <person name="Capella-Gutierrez S."/>
            <person name="Zakrzewski F."/>
            <person name="Tafer H."/>
            <person name="Rupp O."/>
            <person name="Sorensen T.R."/>
            <person name="Stracke R."/>
            <person name="Reinhardt R."/>
            <person name="Goesmann A."/>
            <person name="Kraft T."/>
            <person name="Schulz B."/>
            <person name="Stadler P.F."/>
            <person name="Schmidt T."/>
            <person name="Gabaldon T."/>
            <person name="Lehrach H."/>
            <person name="Weisshaar B."/>
            <person name="Himmelbauer H."/>
        </authorList>
    </citation>
    <scope>NUCLEOTIDE SEQUENCE [LARGE SCALE GENOMIC DNA]</scope>
    <source>
        <tissue evidence="3">Taproot</tissue>
    </source>
</reference>
<dbReference type="EMBL" id="KQ090280">
    <property type="protein sequence ID" value="KMS97951.1"/>
    <property type="molecule type" value="Genomic_DNA"/>
</dbReference>
<protein>
    <recommendedName>
        <fullName evidence="2">DYW domain-containing protein</fullName>
    </recommendedName>
</protein>
<evidence type="ECO:0000256" key="1">
    <source>
        <dbReference type="ARBA" id="ARBA00006643"/>
    </source>
</evidence>
<accession>A0A0J8BAK3</accession>
<dbReference type="Pfam" id="PF14432">
    <property type="entry name" value="DYW_deaminase"/>
    <property type="match status" value="1"/>
</dbReference>
<dbReference type="Proteomes" id="UP000035740">
    <property type="component" value="Unassembled WGS sequence"/>
</dbReference>
<evidence type="ECO:0000259" key="2">
    <source>
        <dbReference type="Pfam" id="PF14432"/>
    </source>
</evidence>
<dbReference type="AlphaFoldDB" id="A0A0J8BAK3"/>
<sequence length="37" mass="4165">MINKRSKKLAPAVGLLVTSSRMPITIIKNLRIYGDCY</sequence>
<organism evidence="3 4">
    <name type="scientific">Beta vulgaris subsp. vulgaris</name>
    <name type="common">Beet</name>
    <dbReference type="NCBI Taxonomy" id="3555"/>
    <lineage>
        <taxon>Eukaryota</taxon>
        <taxon>Viridiplantae</taxon>
        <taxon>Streptophyta</taxon>
        <taxon>Embryophyta</taxon>
        <taxon>Tracheophyta</taxon>
        <taxon>Spermatophyta</taxon>
        <taxon>Magnoliopsida</taxon>
        <taxon>eudicotyledons</taxon>
        <taxon>Gunneridae</taxon>
        <taxon>Pentapetalae</taxon>
        <taxon>Caryophyllales</taxon>
        <taxon>Chenopodiaceae</taxon>
        <taxon>Betoideae</taxon>
        <taxon>Beta</taxon>
    </lineage>
</organism>
<name>A0A0J8BAK3_BETVV</name>
<dbReference type="Gramene" id="KMS97951">
    <property type="protein sequence ID" value="KMS97951"/>
    <property type="gene ID" value="BVRB_4g097120"/>
</dbReference>
<gene>
    <name evidence="3" type="ORF">BVRB_4g097120</name>
</gene>
<evidence type="ECO:0000313" key="3">
    <source>
        <dbReference type="EMBL" id="KMS97951.1"/>
    </source>
</evidence>
<evidence type="ECO:0000313" key="4">
    <source>
        <dbReference type="Proteomes" id="UP000035740"/>
    </source>
</evidence>